<evidence type="ECO:0000313" key="1">
    <source>
        <dbReference type="EMBL" id="MBJ7551374.1"/>
    </source>
</evidence>
<proteinExistence type="predicted"/>
<dbReference type="Proteomes" id="UP000598488">
    <property type="component" value="Unassembled WGS sequence"/>
</dbReference>
<comment type="caution">
    <text evidence="1">The sequence shown here is derived from an EMBL/GenBank/DDBJ whole genome shotgun (WGS) entry which is preliminary data.</text>
</comment>
<organism evidence="1 2">
    <name type="scientific">Marinomonas ostreistagni</name>
    <dbReference type="NCBI Taxonomy" id="359209"/>
    <lineage>
        <taxon>Bacteria</taxon>
        <taxon>Pseudomonadati</taxon>
        <taxon>Pseudomonadota</taxon>
        <taxon>Gammaproteobacteria</taxon>
        <taxon>Oceanospirillales</taxon>
        <taxon>Oceanospirillaceae</taxon>
        <taxon>Marinomonas</taxon>
    </lineage>
</organism>
<sequence>MTSEICISVWERKVSEIQQEQVLKLDKVRDAWLPAVEFLFGPAYEKAQFLGFEVSSDIAQPEFIFPNTSQPFDYKVIMPARTFTNEVMLLADIMQVLVRGLYPKQSEDEKYTALSEGVAVYGAVTAIKQVFGEETLDSYLNALKDNGFAYYDAFSYVAVLLTEDPKAIVKLREIKPLLYQIKREDFSAVGIVIDRKIADILTYTFRA</sequence>
<keyword evidence="2" id="KW-1185">Reference proteome</keyword>
<name>A0ABS0ZCI2_9GAMM</name>
<protein>
    <submittedName>
        <fullName evidence="1">Uncharacterized protein</fullName>
    </submittedName>
</protein>
<accession>A0ABS0ZCI2</accession>
<reference evidence="1 2" key="1">
    <citation type="submission" date="2020-12" db="EMBL/GenBank/DDBJ databases">
        <title>Comparative genome analysis of fungal antagonists Marinomonas ostreistagni 398 and M. spartinae 468.</title>
        <authorList>
            <person name="Fields J.L."/>
            <person name="Mavrodi O.V."/>
            <person name="Biber P.D."/>
            <person name="Indest K.J."/>
            <person name="Mavrodi D.V."/>
        </authorList>
    </citation>
    <scope>NUCLEOTIDE SEQUENCE [LARGE SCALE GENOMIC DNA]</scope>
    <source>
        <strain evidence="1 2">USM7</strain>
    </source>
</reference>
<gene>
    <name evidence="1" type="ORF">JHD44_11835</name>
</gene>
<evidence type="ECO:0000313" key="2">
    <source>
        <dbReference type="Proteomes" id="UP000598488"/>
    </source>
</evidence>
<dbReference type="EMBL" id="JAEMUH010000010">
    <property type="protein sequence ID" value="MBJ7551374.1"/>
    <property type="molecule type" value="Genomic_DNA"/>
</dbReference>